<reference evidence="1 2" key="1">
    <citation type="journal article" date="2012" name="PLoS Pathog.">
        <title>Diverse lifestyles and strategies of plant pathogenesis encoded in the genomes of eighteen Dothideomycetes fungi.</title>
        <authorList>
            <person name="Ohm R.A."/>
            <person name="Feau N."/>
            <person name="Henrissat B."/>
            <person name="Schoch C.L."/>
            <person name="Horwitz B.A."/>
            <person name="Barry K.W."/>
            <person name="Condon B.J."/>
            <person name="Copeland A.C."/>
            <person name="Dhillon B."/>
            <person name="Glaser F."/>
            <person name="Hesse C.N."/>
            <person name="Kosti I."/>
            <person name="LaButti K."/>
            <person name="Lindquist E.A."/>
            <person name="Lucas S."/>
            <person name="Salamov A.A."/>
            <person name="Bradshaw R.E."/>
            <person name="Ciuffetti L."/>
            <person name="Hamelin R.C."/>
            <person name="Kema G.H.J."/>
            <person name="Lawrence C."/>
            <person name="Scott J.A."/>
            <person name="Spatafora J.W."/>
            <person name="Turgeon B.G."/>
            <person name="de Wit P.J.G.M."/>
            <person name="Zhong S."/>
            <person name="Goodwin S.B."/>
            <person name="Grigoriev I.V."/>
        </authorList>
    </citation>
    <scope>NUCLEOTIDE SEQUENCE [LARGE SCALE GENOMIC DNA]</scope>
    <source>
        <strain evidence="1 2">CIRAD86</strain>
    </source>
</reference>
<gene>
    <name evidence="1" type="ORF">MYCFIDRAFT_178986</name>
</gene>
<evidence type="ECO:0000313" key="1">
    <source>
        <dbReference type="EMBL" id="EME78901.1"/>
    </source>
</evidence>
<dbReference type="EMBL" id="KB446563">
    <property type="protein sequence ID" value="EME78901.1"/>
    <property type="molecule type" value="Genomic_DNA"/>
</dbReference>
<dbReference type="GeneID" id="19334029"/>
<proteinExistence type="predicted"/>
<dbReference type="PANTHER" id="PTHR42085">
    <property type="entry name" value="F-BOX DOMAIN-CONTAINING PROTEIN"/>
    <property type="match status" value="1"/>
</dbReference>
<dbReference type="HOGENOM" id="CLU_329578_0_0_1"/>
<name>M3A2Y5_PSEFD</name>
<dbReference type="AlphaFoldDB" id="M3A2Y5"/>
<organism evidence="1 2">
    <name type="scientific">Pseudocercospora fijiensis (strain CIRAD86)</name>
    <name type="common">Black leaf streak disease fungus</name>
    <name type="synonym">Mycosphaerella fijiensis</name>
    <dbReference type="NCBI Taxonomy" id="383855"/>
    <lineage>
        <taxon>Eukaryota</taxon>
        <taxon>Fungi</taxon>
        <taxon>Dikarya</taxon>
        <taxon>Ascomycota</taxon>
        <taxon>Pezizomycotina</taxon>
        <taxon>Dothideomycetes</taxon>
        <taxon>Dothideomycetidae</taxon>
        <taxon>Mycosphaerellales</taxon>
        <taxon>Mycosphaerellaceae</taxon>
        <taxon>Pseudocercospora</taxon>
    </lineage>
</organism>
<dbReference type="Proteomes" id="UP000016932">
    <property type="component" value="Unassembled WGS sequence"/>
</dbReference>
<dbReference type="OrthoDB" id="3650112at2759"/>
<sequence length="871" mass="98632">MVRDFTKVNLDNSNPQIASDLMGKLPAEIRNQIWDLVLESAPVFIRSNRFARPTPPGILLSCKQAYYEAIKLHWSNSSFCVSIPKPECWFTRIGRRRRKLLKNVRVGTDKFVLPAVQTSAAGSRTIFGLLDQLDDAKKLLEQCQAGRRDVAPGDPVRNTPMYGEPVNIFWTAYPDETAQGRMEKQRAFTDVFQKCSTIAMTCALDDGQWEPSSDVIGRYSVSSNSQNRKKNSNLSISGSEASHKIYLQRSFQNYNQVSTGAWYWRSWEEERVDLRCDRGEFDVAAEVSVWTAAEPEEMRRPYLKAWVYLWTASPPYWNREGGKVADGRSQLLIGFWTLGADENYLFQGRVMLDAHLASRRSETPDLAIMLNECFLFALVPAFSCKAPWLARSVAAAVSQSQAASSEVGSEKVPVKLHFEGRACRSDAFQPFFESWKKTSTSTIDLASIKHNPTHRPLRAKSAAVAVMWNLADFTRVDLGNASLQEDSPLMQKLPPELRHRIYGLALDDTVTVNIGVRPNDIHKEGLPAAPPLMLSCKQVYAEAIKLYWCNSTFRFPHATSKRFVTWSSNICRRRRELLSNVEIHNMSRFMTPEYNLDIGSKWMDQIWKKMAASGERTLEECQAGRRGIAAGVIKTNLLLPSSKAIDLLGHRYSMLGHRYHTIAQEIWTANPKETVIMTGLHGDDGPHSGTHAKGEYENESTRRAKGFVRMREGLEAPHFWDWLGRGGWSRLRFSTAVFLAMHFRRLKSPGDSDIKDHSHFDDKKRIKVALFTCTCSSSIEACLPPSKRLLTREIREVLCRSVTALPWSAKGDGLTTNIVLVRDMRRWMMPQCSLCCFHSSYKTPRKAGDVAQCFLPSGIIEARSSFNPFHT</sequence>
<accession>M3A2Y5</accession>
<protein>
    <submittedName>
        <fullName evidence="1">Uncharacterized protein</fullName>
    </submittedName>
</protein>
<keyword evidence="2" id="KW-1185">Reference proteome</keyword>
<dbReference type="PANTHER" id="PTHR42085:SF1">
    <property type="entry name" value="F-BOX DOMAIN-CONTAINING PROTEIN"/>
    <property type="match status" value="1"/>
</dbReference>
<dbReference type="KEGG" id="pfj:MYCFIDRAFT_178986"/>
<dbReference type="RefSeq" id="XP_007931150.1">
    <property type="nucleotide sequence ID" value="XM_007932959.1"/>
</dbReference>
<evidence type="ECO:0000313" key="2">
    <source>
        <dbReference type="Proteomes" id="UP000016932"/>
    </source>
</evidence>
<dbReference type="InterPro" id="IPR038883">
    <property type="entry name" value="AN11006-like"/>
</dbReference>
<dbReference type="VEuPathDB" id="FungiDB:MYCFIDRAFT_178986"/>